<dbReference type="PROSITE" id="PS00892">
    <property type="entry name" value="HIT_1"/>
    <property type="match status" value="1"/>
</dbReference>
<dbReference type="PROSITE" id="PS51084">
    <property type="entry name" value="HIT_2"/>
    <property type="match status" value="1"/>
</dbReference>
<accession>A0A2H0UJY7</accession>
<dbReference type="EMBL" id="PFBD01000028">
    <property type="protein sequence ID" value="PIR86700.1"/>
    <property type="molecule type" value="Genomic_DNA"/>
</dbReference>
<dbReference type="PANTHER" id="PTHR46648:SF1">
    <property type="entry name" value="ADENOSINE 5'-MONOPHOSPHORAMIDASE HNT1"/>
    <property type="match status" value="1"/>
</dbReference>
<gene>
    <name evidence="5" type="ORF">COU11_04285</name>
</gene>
<feature type="domain" description="HIT" evidence="4">
    <location>
        <begin position="4"/>
        <end position="111"/>
    </location>
</feature>
<feature type="short sequence motif" description="Histidine triad motif" evidence="2 3">
    <location>
        <begin position="96"/>
        <end position="100"/>
    </location>
</feature>
<evidence type="ECO:0000313" key="5">
    <source>
        <dbReference type="EMBL" id="PIR86700.1"/>
    </source>
</evidence>
<evidence type="ECO:0000256" key="3">
    <source>
        <dbReference type="PROSITE-ProRule" id="PRU00464"/>
    </source>
</evidence>
<sequence length="136" mass="14747">MDCIFCKIVAKEIPAKIVTENSRALALLDIHPLVPGHTVVVPKQHADTILELGDEEISPLFALVKQATNLLNKALQPDGFTIGLNHGEAVGQGVPHLHVHILPRWTTDGGGNIHSIVKNPPSETLDKILERIQKVA</sequence>
<dbReference type="InterPro" id="IPR001310">
    <property type="entry name" value="Histidine_triad_HIT"/>
</dbReference>
<reference evidence="6" key="1">
    <citation type="submission" date="2017-09" db="EMBL/GenBank/DDBJ databases">
        <title>Depth-based differentiation of microbial function through sediment-hosted aquifers and enrichment of novel symbionts in the deep terrestrial subsurface.</title>
        <authorList>
            <person name="Probst A.J."/>
            <person name="Ladd B."/>
            <person name="Jarett J.K."/>
            <person name="Geller-Mcgrath D.E."/>
            <person name="Sieber C.M.K."/>
            <person name="Emerson J.B."/>
            <person name="Anantharaman K."/>
            <person name="Thomas B.C."/>
            <person name="Malmstrom R."/>
            <person name="Stieglmeier M."/>
            <person name="Klingl A."/>
            <person name="Woyke T."/>
            <person name="Ryan C.M."/>
            <person name="Banfield J.F."/>
        </authorList>
    </citation>
    <scope>NUCLEOTIDE SEQUENCE [LARGE SCALE GENOMIC DNA]</scope>
</reference>
<comment type="caution">
    <text evidence="5">The sequence shown here is derived from an EMBL/GenBank/DDBJ whole genome shotgun (WGS) entry which is preliminary data.</text>
</comment>
<dbReference type="InterPro" id="IPR011146">
    <property type="entry name" value="HIT-like"/>
</dbReference>
<evidence type="ECO:0000256" key="1">
    <source>
        <dbReference type="PIRSR" id="PIRSR601310-1"/>
    </source>
</evidence>
<feature type="active site" description="Tele-AMP-histidine intermediate" evidence="1">
    <location>
        <position position="98"/>
    </location>
</feature>
<organism evidence="5 6">
    <name type="scientific">Candidatus Harrisonbacteria bacterium CG10_big_fil_rev_8_21_14_0_10_49_15</name>
    <dbReference type="NCBI Taxonomy" id="1974587"/>
    <lineage>
        <taxon>Bacteria</taxon>
        <taxon>Candidatus Harrisoniibacteriota</taxon>
    </lineage>
</organism>
<name>A0A2H0UJY7_9BACT</name>
<dbReference type="PANTHER" id="PTHR46648">
    <property type="entry name" value="HIT FAMILY PROTEIN 1"/>
    <property type="match status" value="1"/>
</dbReference>
<dbReference type="InterPro" id="IPR036265">
    <property type="entry name" value="HIT-like_sf"/>
</dbReference>
<dbReference type="Gene3D" id="3.30.428.10">
    <property type="entry name" value="HIT-like"/>
    <property type="match status" value="1"/>
</dbReference>
<dbReference type="Pfam" id="PF01230">
    <property type="entry name" value="HIT"/>
    <property type="match status" value="1"/>
</dbReference>
<evidence type="ECO:0000313" key="6">
    <source>
        <dbReference type="Proteomes" id="UP000229526"/>
    </source>
</evidence>
<evidence type="ECO:0000256" key="2">
    <source>
        <dbReference type="PIRSR" id="PIRSR601310-3"/>
    </source>
</evidence>
<dbReference type="PRINTS" id="PR00332">
    <property type="entry name" value="HISTRIAD"/>
</dbReference>
<dbReference type="InterPro" id="IPR019808">
    <property type="entry name" value="Histidine_triad_CS"/>
</dbReference>
<dbReference type="GO" id="GO:0003824">
    <property type="term" value="F:catalytic activity"/>
    <property type="evidence" value="ECO:0007669"/>
    <property type="project" value="InterPro"/>
</dbReference>
<dbReference type="SUPFAM" id="SSF54197">
    <property type="entry name" value="HIT-like"/>
    <property type="match status" value="1"/>
</dbReference>
<dbReference type="GO" id="GO:0009117">
    <property type="term" value="P:nucleotide metabolic process"/>
    <property type="evidence" value="ECO:0007669"/>
    <property type="project" value="TreeGrafter"/>
</dbReference>
<dbReference type="AlphaFoldDB" id="A0A2H0UJY7"/>
<proteinExistence type="predicted"/>
<protein>
    <submittedName>
        <fullName evidence="5">HIT family protein</fullName>
    </submittedName>
</protein>
<evidence type="ECO:0000259" key="4">
    <source>
        <dbReference type="PROSITE" id="PS51084"/>
    </source>
</evidence>
<dbReference type="Proteomes" id="UP000229526">
    <property type="component" value="Unassembled WGS sequence"/>
</dbReference>